<dbReference type="InterPro" id="IPR058042">
    <property type="entry name" value="CAMSAP_N"/>
</dbReference>
<keyword evidence="4" id="KW-1185">Reference proteome</keyword>
<dbReference type="GO" id="GO:0005516">
    <property type="term" value="F:calmodulin binding"/>
    <property type="evidence" value="ECO:0007669"/>
    <property type="project" value="InterPro"/>
</dbReference>
<dbReference type="PANTHER" id="PTHR21595:SF0">
    <property type="entry name" value="PATRONIN"/>
    <property type="match status" value="1"/>
</dbReference>
<dbReference type="GO" id="GO:0007026">
    <property type="term" value="P:negative regulation of microtubule depolymerization"/>
    <property type="evidence" value="ECO:0007669"/>
    <property type="project" value="TreeGrafter"/>
</dbReference>
<organism evidence="3 4">
    <name type="scientific">Acropora cervicornis</name>
    <name type="common">Staghorn coral</name>
    <dbReference type="NCBI Taxonomy" id="6130"/>
    <lineage>
        <taxon>Eukaryota</taxon>
        <taxon>Metazoa</taxon>
        <taxon>Cnidaria</taxon>
        <taxon>Anthozoa</taxon>
        <taxon>Hexacorallia</taxon>
        <taxon>Scleractinia</taxon>
        <taxon>Astrocoeniina</taxon>
        <taxon>Acroporidae</taxon>
        <taxon>Acropora</taxon>
    </lineage>
</organism>
<dbReference type="InterPro" id="IPR032940">
    <property type="entry name" value="CAMSAP"/>
</dbReference>
<evidence type="ECO:0000313" key="4">
    <source>
        <dbReference type="Proteomes" id="UP001249851"/>
    </source>
</evidence>
<gene>
    <name evidence="3" type="ORF">P5673_027704</name>
</gene>
<feature type="compositionally biased region" description="Polar residues" evidence="1">
    <location>
        <begin position="406"/>
        <end position="417"/>
    </location>
</feature>
<dbReference type="Proteomes" id="UP001249851">
    <property type="component" value="Unassembled WGS sequence"/>
</dbReference>
<feature type="compositionally biased region" description="Polar residues" evidence="1">
    <location>
        <begin position="1306"/>
        <end position="1324"/>
    </location>
</feature>
<dbReference type="PROSITE" id="PS50021">
    <property type="entry name" value="CH"/>
    <property type="match status" value="1"/>
</dbReference>
<dbReference type="Pfam" id="PF25532">
    <property type="entry name" value="CH_CAMSAP2_N"/>
    <property type="match status" value="1"/>
</dbReference>
<evidence type="ECO:0000259" key="2">
    <source>
        <dbReference type="PROSITE" id="PS50021"/>
    </source>
</evidence>
<dbReference type="EMBL" id="JARQWQ010000097">
    <property type="protein sequence ID" value="KAK2551514.1"/>
    <property type="molecule type" value="Genomic_DNA"/>
</dbReference>
<name>A0AAD9PZ20_ACRCE</name>
<dbReference type="GO" id="GO:0051011">
    <property type="term" value="F:microtubule minus-end binding"/>
    <property type="evidence" value="ECO:0007669"/>
    <property type="project" value="TreeGrafter"/>
</dbReference>
<feature type="compositionally biased region" description="Low complexity" evidence="1">
    <location>
        <begin position="777"/>
        <end position="797"/>
    </location>
</feature>
<feature type="region of interest" description="Disordered" evidence="1">
    <location>
        <begin position="359"/>
        <end position="393"/>
    </location>
</feature>
<dbReference type="InterPro" id="IPR001715">
    <property type="entry name" value="CH_dom"/>
</dbReference>
<dbReference type="GO" id="GO:0031122">
    <property type="term" value="P:cytoplasmic microtubule organization"/>
    <property type="evidence" value="ECO:0007669"/>
    <property type="project" value="TreeGrafter"/>
</dbReference>
<feature type="region of interest" description="Disordered" evidence="1">
    <location>
        <begin position="1204"/>
        <end position="1228"/>
    </location>
</feature>
<feature type="region of interest" description="Disordered" evidence="1">
    <location>
        <begin position="962"/>
        <end position="984"/>
    </location>
</feature>
<feature type="compositionally biased region" description="Polar residues" evidence="1">
    <location>
        <begin position="741"/>
        <end position="751"/>
    </location>
</feature>
<accession>A0AAD9PZ20</accession>
<feature type="compositionally biased region" description="Polar residues" evidence="1">
    <location>
        <begin position="970"/>
        <end position="980"/>
    </location>
</feature>
<feature type="region of interest" description="Disordered" evidence="1">
    <location>
        <begin position="741"/>
        <end position="797"/>
    </location>
</feature>
<feature type="region of interest" description="Disordered" evidence="1">
    <location>
        <begin position="678"/>
        <end position="697"/>
    </location>
</feature>
<dbReference type="PANTHER" id="PTHR21595">
    <property type="entry name" value="PATRONIN"/>
    <property type="match status" value="1"/>
</dbReference>
<evidence type="ECO:0000256" key="1">
    <source>
        <dbReference type="SAM" id="MobiDB-lite"/>
    </source>
</evidence>
<feature type="region of interest" description="Disordered" evidence="1">
    <location>
        <begin position="1247"/>
        <end position="1336"/>
    </location>
</feature>
<evidence type="ECO:0000313" key="3">
    <source>
        <dbReference type="EMBL" id="KAK2551514.1"/>
    </source>
</evidence>
<dbReference type="Pfam" id="PF11971">
    <property type="entry name" value="CAMSAP_CH"/>
    <property type="match status" value="1"/>
</dbReference>
<feature type="region of interest" description="Disordered" evidence="1">
    <location>
        <begin position="577"/>
        <end position="618"/>
    </location>
</feature>
<dbReference type="InterPro" id="IPR036872">
    <property type="entry name" value="CH_dom_sf"/>
</dbReference>
<protein>
    <submittedName>
        <fullName evidence="3">Calmodulin-regulated spectrin-associated protein 1</fullName>
    </submittedName>
</protein>
<reference evidence="3" key="2">
    <citation type="journal article" date="2023" name="Science">
        <title>Genomic signatures of disease resistance in endangered staghorn corals.</title>
        <authorList>
            <person name="Vollmer S.V."/>
            <person name="Selwyn J.D."/>
            <person name="Despard B.A."/>
            <person name="Roesel C.L."/>
        </authorList>
    </citation>
    <scope>NUCLEOTIDE SEQUENCE</scope>
    <source>
        <strain evidence="3">K2</strain>
    </source>
</reference>
<feature type="region of interest" description="Disordered" evidence="1">
    <location>
        <begin position="398"/>
        <end position="417"/>
    </location>
</feature>
<sequence>MDELKVVESGSLNVIPVTEYDPFEAKFSASLYWLVFRATEDGKFENIPSQVTSPIQRDVENRITVRPEVKDFLTNGDVYCKVCNSIFHDKPPVTGQWAIIQMLSHHGFYVVEEGDIAVTDSALQQRKPFRKSTHLALMDCLMNAFSTRAVTVQQVVQSVSKISSFNTSKELPFDLEDALLLWINKLCAVLNDNQMKKQKEHAEQLLQNQDKAKRFRFRQDQLQPKVQTEFPMMEDLLKDISDGQNLLGIVLFYHPTVISLEDIRFDKDLSTADCVHNLDLFRSLCSQLICTSVLSLKIEDILYGSQAMKPNVIVLLAEIFQKCEIESSLNDGHTNASEVDQCHDVACKENVEKTVHVSVSVSDSDNGSEMKHANEASGRFSEAERQSSSLSDRIRQRNSHGLLKSNPDTQVKPSSHFSFKSPLQLDFTVDDDLQQAPLNGAQDIIDKDKEKGTSFGGIFQRPVLVGDRKHSLPKMAGSSGSPRTMSRQQEESLLIRRNKQKQKAIIDVEEWDIQHEEVEELNLNDLQRSQSLTGLDKAKVPGNRQSFHAWREDTGASLSDSNLASSRSGKISLAFRPNLGSGVPQKSTEGYNVMSKPLGSKGIRGEPTDSSKFLSTDSLDMKQPEDCKLSESVISGVRDSYISDISAKELNQFEEVEAAVLAGRSVETPRIIQKPKNHLMKTASSQEEGEDELNTSVSSEDMNVFRLEVLQRLTEDKLRHLPDGVEMQDDDDPILQARSNAASSLGSSVQRTRLEVQDSPGDLPTDQLSPITEKAESAASNPNSVSSANSTAPSSPCSPLEVAPFMPAFFTTSPANTLDRKNQRLRLKGTKEMELTLVGETESNFLSDPVTSVTPRLESRSVDKIRKQLPRGSYTVGHASVESAKAAGLPVVGENELVTGSLTTPSASAGQVLDQGKVVLSADVTKSEVFLNRNTSHKQAHSSQDSVVRPLIGPTAGVEAESADGRVDSLENSPVHSPSWTRGKLERTLEEPALLSQEMLAHDSPSDVVIFDRQSSAYSASGKQPIRSHAKENTLKSNKTAARVFDFNQDAICESRNGDLVKDFGTYKKSGKIGGPVSDVPQVNLCAASSKNDATDQLLQEHQCDDNYPTYKKMPDSAAREELYQFSSQIKDETEKFDCVDGKNRHVPFLETPPANVDNLRQSDGFSTFRKGSSLGKNIREMAHAPHSLDLQQYDGLATYRKGETSVNQGHESQHFAQDKTQQVGDSNTKEANDLRQASLANDVILRPLSSTGGQENRQRHTQPGGEELYEPRLYDATNIKRSRTFRKTPNGKIVEDHDAGGNGSLGSPANTSCSKLSEQQTVLRRSPEGAGNGEPQKVTWADVREAEAGASVLCQPNNTTAETSVTATQRIPTNTITIPRQTGRGSPGAKITWLTVATSGIGGQVVLNDKGKGQKTTE</sequence>
<reference evidence="3" key="1">
    <citation type="journal article" date="2023" name="G3 (Bethesda)">
        <title>Whole genome assembly and annotation of the endangered Caribbean coral Acropora cervicornis.</title>
        <authorList>
            <person name="Selwyn J.D."/>
            <person name="Vollmer S.V."/>
        </authorList>
    </citation>
    <scope>NUCLEOTIDE SEQUENCE</scope>
    <source>
        <strain evidence="3">K2</strain>
    </source>
</reference>
<dbReference type="GO" id="GO:0036449">
    <property type="term" value="C:microtubule minus-end"/>
    <property type="evidence" value="ECO:0007669"/>
    <property type="project" value="TreeGrafter"/>
</dbReference>
<comment type="caution">
    <text evidence="3">The sequence shown here is derived from an EMBL/GenBank/DDBJ whole genome shotgun (WGS) entry which is preliminary data.</text>
</comment>
<feature type="domain" description="Calponin-homology (CH)" evidence="2">
    <location>
        <begin position="206"/>
        <end position="324"/>
    </location>
</feature>
<dbReference type="SUPFAM" id="SSF47576">
    <property type="entry name" value="Calponin-homology domain, CH-domain"/>
    <property type="match status" value="1"/>
</dbReference>
<dbReference type="InterPro" id="IPR022613">
    <property type="entry name" value="CH_CAMSAP_2"/>
</dbReference>
<proteinExistence type="predicted"/>